<dbReference type="Pfam" id="PF26631">
    <property type="entry name" value="DUF8204"/>
    <property type="match status" value="1"/>
</dbReference>
<organism evidence="3">
    <name type="scientific">Aureoumbra lagunensis</name>
    <dbReference type="NCBI Taxonomy" id="44058"/>
    <lineage>
        <taxon>Eukaryota</taxon>
        <taxon>Sar</taxon>
        <taxon>Stramenopiles</taxon>
        <taxon>Ochrophyta</taxon>
        <taxon>Pelagophyceae</taxon>
        <taxon>Pelagomonadales</taxon>
        <taxon>Aureoumbra</taxon>
    </lineage>
</organism>
<sequence length="207" mass="23500">MSDMSENSSSSSGPNRKNKAKSCTGITYFSSAMKNEGKEALCLGRRGNVTSEIPQKDIIERSAKKNGKTEDEVDFSYACVGYSQTTEKMEKEGILPLCDVGMRFTILKAKNSQKQKEDVEESTQAIIKENSPPPVAGKPLSETLRPMMERYFQGASNFWRRALTDFPRKFYEFHPKFLASMKKQASYLGKLFSRFSKEIVSWWVPRS</sequence>
<evidence type="ECO:0000259" key="2">
    <source>
        <dbReference type="Pfam" id="PF26631"/>
    </source>
</evidence>
<feature type="region of interest" description="Disordered" evidence="1">
    <location>
        <begin position="1"/>
        <end position="21"/>
    </location>
</feature>
<proteinExistence type="predicted"/>
<accession>A0A7S3K270</accession>
<dbReference type="InterPro" id="IPR058517">
    <property type="entry name" value="DUF8204"/>
</dbReference>
<dbReference type="EMBL" id="HBIJ01019851">
    <property type="protein sequence ID" value="CAE0372213.1"/>
    <property type="molecule type" value="Transcribed_RNA"/>
</dbReference>
<dbReference type="AlphaFoldDB" id="A0A7S3K270"/>
<evidence type="ECO:0000313" key="3">
    <source>
        <dbReference type="EMBL" id="CAE0372213.1"/>
    </source>
</evidence>
<gene>
    <name evidence="3" type="ORF">ALAG00032_LOCUS12996</name>
</gene>
<evidence type="ECO:0000256" key="1">
    <source>
        <dbReference type="SAM" id="MobiDB-lite"/>
    </source>
</evidence>
<protein>
    <recommendedName>
        <fullName evidence="2">DUF8204 domain-containing protein</fullName>
    </recommendedName>
</protein>
<name>A0A7S3K270_9STRA</name>
<dbReference type="PANTHER" id="PTHR34566">
    <property type="entry name" value="ALTERED INHERITANCE OF MITOCHONDRIA PROTEIN"/>
    <property type="match status" value="1"/>
</dbReference>
<reference evidence="3" key="1">
    <citation type="submission" date="2021-01" db="EMBL/GenBank/DDBJ databases">
        <authorList>
            <person name="Corre E."/>
            <person name="Pelletier E."/>
            <person name="Niang G."/>
            <person name="Scheremetjew M."/>
            <person name="Finn R."/>
            <person name="Kale V."/>
            <person name="Holt S."/>
            <person name="Cochrane G."/>
            <person name="Meng A."/>
            <person name="Brown T."/>
            <person name="Cohen L."/>
        </authorList>
    </citation>
    <scope>NUCLEOTIDE SEQUENCE</scope>
    <source>
        <strain evidence="3">CCMP1510</strain>
    </source>
</reference>
<dbReference type="PANTHER" id="PTHR34566:SF2">
    <property type="entry name" value="ALTERED INHERITANCE OF MITOCHONDRIA PROTEIN"/>
    <property type="match status" value="1"/>
</dbReference>
<feature type="domain" description="DUF8204" evidence="2">
    <location>
        <begin position="19"/>
        <end position="98"/>
    </location>
</feature>
<feature type="compositionally biased region" description="Low complexity" evidence="1">
    <location>
        <begin position="1"/>
        <end position="12"/>
    </location>
</feature>